<dbReference type="SUPFAM" id="SSF53474">
    <property type="entry name" value="alpha/beta-Hydrolases"/>
    <property type="match status" value="1"/>
</dbReference>
<name>A0A9W8EEF5_9FUNG</name>
<dbReference type="GO" id="GO:0004252">
    <property type="term" value="F:serine-type endopeptidase activity"/>
    <property type="evidence" value="ECO:0007669"/>
    <property type="project" value="UniProtKB-UniRule"/>
</dbReference>
<dbReference type="GO" id="GO:0006508">
    <property type="term" value="P:proteolysis"/>
    <property type="evidence" value="ECO:0007669"/>
    <property type="project" value="UniProtKB-KW"/>
</dbReference>
<dbReference type="InterPro" id="IPR029058">
    <property type="entry name" value="AB_hydrolase_fold"/>
</dbReference>
<dbReference type="EMBL" id="JANBQB010000022">
    <property type="protein sequence ID" value="KAJ1984339.1"/>
    <property type="molecule type" value="Genomic_DNA"/>
</dbReference>
<evidence type="ECO:0000256" key="6">
    <source>
        <dbReference type="RuleBase" id="RU368024"/>
    </source>
</evidence>
<evidence type="ECO:0000313" key="11">
    <source>
        <dbReference type="Proteomes" id="UP001151582"/>
    </source>
</evidence>
<dbReference type="InterPro" id="IPR051543">
    <property type="entry name" value="Serine_Peptidase_S9A"/>
</dbReference>
<evidence type="ECO:0000259" key="9">
    <source>
        <dbReference type="Pfam" id="PF02897"/>
    </source>
</evidence>
<evidence type="ECO:0000256" key="3">
    <source>
        <dbReference type="ARBA" id="ARBA00022801"/>
    </source>
</evidence>
<keyword evidence="11" id="KW-1185">Reference proteome</keyword>
<dbReference type="Pfam" id="PF00326">
    <property type="entry name" value="Peptidase_S9"/>
    <property type="match status" value="1"/>
</dbReference>
<dbReference type="OrthoDB" id="248387at2759"/>
<reference evidence="10" key="1">
    <citation type="submission" date="2022-07" db="EMBL/GenBank/DDBJ databases">
        <title>Phylogenomic reconstructions and comparative analyses of Kickxellomycotina fungi.</title>
        <authorList>
            <person name="Reynolds N.K."/>
            <person name="Stajich J.E."/>
            <person name="Barry K."/>
            <person name="Grigoriev I.V."/>
            <person name="Crous P."/>
            <person name="Smith M.E."/>
        </authorList>
    </citation>
    <scope>NUCLEOTIDE SEQUENCE</scope>
    <source>
        <strain evidence="10">RSA 567</strain>
    </source>
</reference>
<evidence type="ECO:0000256" key="1">
    <source>
        <dbReference type="ARBA" id="ARBA00005228"/>
    </source>
</evidence>
<evidence type="ECO:0000256" key="7">
    <source>
        <dbReference type="SAM" id="MobiDB-lite"/>
    </source>
</evidence>
<comment type="caution">
    <text evidence="10">The sequence shown here is derived from an EMBL/GenBank/DDBJ whole genome shotgun (WGS) entry which is preliminary data.</text>
</comment>
<keyword evidence="4 6" id="KW-0720">Serine protease</keyword>
<proteinExistence type="inferred from homology"/>
<feature type="domain" description="Peptidase S9 prolyl oligopeptidase catalytic" evidence="8">
    <location>
        <begin position="563"/>
        <end position="753"/>
    </location>
</feature>
<feature type="region of interest" description="Disordered" evidence="7">
    <location>
        <begin position="772"/>
        <end position="792"/>
    </location>
</feature>
<keyword evidence="3 6" id="KW-0378">Hydrolase</keyword>
<sequence length="840" mass="96485">MSACLLTRPVTGALAASRGPLGAALRQPLGPTMLKCHKRTLPLWRLPFGTRSPKAAPLDMEKLAIPEAPKPQIVKRRLAWGGKHLDPYAYLEDVQDPRTVAYLEREATFTQEMSKLTQRLQHDLTHKLDRLNTLGDEAPVRHIRVGRYEFYTRNLTNVFNPDRVDSAYYRKMVDPVSEDDYTDEVKLIDTRLLRWQGFTVGKFVMSPHPDYYAFTVRKRDETGTETAELWVQRIKRTKIETISVIPNILNFVWSADAKSVYYTVLDDRLRSCKVVVRSIEYDEENRETGKYERQRDRVIYDEANPYWFIDISRSKDDKFIIIHSGSLTSSEVHLVDATLAYNPIKNPGVFPKPFLIEPRADNVEYFVDHHEDKLFVLTNRHSPNQFQLMLTTVDKCQARHWRQWITQEPDELIEDVDIFKDFVVTYGRRRALPYVQVHCFDKSKDVRADHYEIALPEKYASIRPITNINYDTDLLKFAFSSPLTSELTVEYDMRAREVVTLDGPQLQHIDNQKYQIIRAYVPSAGDKHVPVTLVCNKAMECNGRNPTLLHAYGAYGTSMEMEFRPEMLPLLERGWIVALAHVRGGSDMGRHWYLDGKLEHKPNSIRDLIAVSEWLIGRKYTNSQKLAVTGTSAGGLVVGAAINQRPELYRAALLDVPFVDVVSTMINPDLPLTQVEYLEWGNPSESRQDYERMRSYSPYDNVPQVVHDAPSSSTIDNPLTNICRWPSIMVTAGMKDQRVLYWQTLKWAAKLRANIYNRQNLGSMDQYITNDAVSKTPPKASNTTSVSSSAADRPRHLFLRMEKSSGHFGSRKRKESKWTKAATDLAFLISELEDPADYGH</sequence>
<accession>A0A9W8EEF5</accession>
<evidence type="ECO:0000256" key="5">
    <source>
        <dbReference type="ARBA" id="ARBA00045448"/>
    </source>
</evidence>
<dbReference type="Gene3D" id="2.130.10.120">
    <property type="entry name" value="Prolyl oligopeptidase, N-terminal domain"/>
    <property type="match status" value="1"/>
</dbReference>
<dbReference type="AlphaFoldDB" id="A0A9W8EEF5"/>
<keyword evidence="2 6" id="KW-0645">Protease</keyword>
<protein>
    <recommendedName>
        <fullName evidence="6">Prolyl endopeptidase</fullName>
        <ecNumber evidence="6">3.4.21.-</ecNumber>
    </recommendedName>
</protein>
<dbReference type="PRINTS" id="PR00862">
    <property type="entry name" value="PROLIGOPTASE"/>
</dbReference>
<dbReference type="InterPro" id="IPR023302">
    <property type="entry name" value="Pept_S9A_N"/>
</dbReference>
<evidence type="ECO:0000256" key="2">
    <source>
        <dbReference type="ARBA" id="ARBA00022670"/>
    </source>
</evidence>
<dbReference type="PANTHER" id="PTHR11757">
    <property type="entry name" value="PROTEASE FAMILY S9A OLIGOPEPTIDASE"/>
    <property type="match status" value="1"/>
</dbReference>
<dbReference type="InterPro" id="IPR001375">
    <property type="entry name" value="Peptidase_S9_cat"/>
</dbReference>
<dbReference type="InterPro" id="IPR002470">
    <property type="entry name" value="Peptidase_S9A"/>
</dbReference>
<feature type="domain" description="Peptidase S9A N-terminal" evidence="9">
    <location>
        <begin position="83"/>
        <end position="497"/>
    </location>
</feature>
<comment type="similarity">
    <text evidence="1 6">Belongs to the peptidase S9A family.</text>
</comment>
<dbReference type="SUPFAM" id="SSF50993">
    <property type="entry name" value="Peptidase/esterase 'gauge' domain"/>
    <property type="match status" value="1"/>
</dbReference>
<evidence type="ECO:0000313" key="10">
    <source>
        <dbReference type="EMBL" id="KAJ1984339.1"/>
    </source>
</evidence>
<evidence type="ECO:0000259" key="8">
    <source>
        <dbReference type="Pfam" id="PF00326"/>
    </source>
</evidence>
<evidence type="ECO:0000256" key="4">
    <source>
        <dbReference type="ARBA" id="ARBA00022825"/>
    </source>
</evidence>
<dbReference type="EC" id="3.4.21.-" evidence="6"/>
<comment type="function">
    <text evidence="5">Serine peptidase whose precise substrate specificity remains unclear. Does not cleave peptides after a arginine or lysine residue. Regulates trans-Golgi network morphology and sorting by regulating the membrane binding of the AP-1 complex. May play a role in the regulation of synaptic vesicle exocytosis.</text>
</comment>
<dbReference type="PANTHER" id="PTHR11757:SF19">
    <property type="entry name" value="PROLYL ENDOPEPTIDASE-LIKE"/>
    <property type="match status" value="1"/>
</dbReference>
<feature type="compositionally biased region" description="Low complexity" evidence="7">
    <location>
        <begin position="780"/>
        <end position="791"/>
    </location>
</feature>
<gene>
    <name evidence="10" type="ORF">H4R34_000714</name>
</gene>
<dbReference type="Proteomes" id="UP001151582">
    <property type="component" value="Unassembled WGS sequence"/>
</dbReference>
<dbReference type="Gene3D" id="3.40.50.1820">
    <property type="entry name" value="alpha/beta hydrolase"/>
    <property type="match status" value="1"/>
</dbReference>
<organism evidence="10 11">
    <name type="scientific">Dimargaris verticillata</name>
    <dbReference type="NCBI Taxonomy" id="2761393"/>
    <lineage>
        <taxon>Eukaryota</taxon>
        <taxon>Fungi</taxon>
        <taxon>Fungi incertae sedis</taxon>
        <taxon>Zoopagomycota</taxon>
        <taxon>Kickxellomycotina</taxon>
        <taxon>Dimargaritomycetes</taxon>
        <taxon>Dimargaritales</taxon>
        <taxon>Dimargaritaceae</taxon>
        <taxon>Dimargaris</taxon>
    </lineage>
</organism>
<dbReference type="Pfam" id="PF02897">
    <property type="entry name" value="Peptidase_S9_N"/>
    <property type="match status" value="1"/>
</dbReference>